<organism evidence="3 4">
    <name type="scientific">Ilex paraguariensis</name>
    <name type="common">yerba mate</name>
    <dbReference type="NCBI Taxonomy" id="185542"/>
    <lineage>
        <taxon>Eukaryota</taxon>
        <taxon>Viridiplantae</taxon>
        <taxon>Streptophyta</taxon>
        <taxon>Embryophyta</taxon>
        <taxon>Tracheophyta</taxon>
        <taxon>Spermatophyta</taxon>
        <taxon>Magnoliopsida</taxon>
        <taxon>eudicotyledons</taxon>
        <taxon>Gunneridae</taxon>
        <taxon>Pentapetalae</taxon>
        <taxon>asterids</taxon>
        <taxon>campanulids</taxon>
        <taxon>Aquifoliales</taxon>
        <taxon>Aquifoliaceae</taxon>
        <taxon>Ilex</taxon>
    </lineage>
</organism>
<dbReference type="SUPFAM" id="SSF81383">
    <property type="entry name" value="F-box domain"/>
    <property type="match status" value="1"/>
</dbReference>
<feature type="domain" description="At2g35280-like TPR" evidence="2">
    <location>
        <begin position="92"/>
        <end position="199"/>
    </location>
</feature>
<gene>
    <name evidence="3" type="ORF">ILEXP_LOCUS4340</name>
</gene>
<dbReference type="Proteomes" id="UP001642360">
    <property type="component" value="Unassembled WGS sequence"/>
</dbReference>
<accession>A0ABC8QX36</accession>
<feature type="compositionally biased region" description="Basic residues" evidence="1">
    <location>
        <begin position="15"/>
        <end position="29"/>
    </location>
</feature>
<sequence>MFNFSLSRSYGSSKTGRRTRTGRSKTIKTKKTTRKLNDLAIKSLPKELLVDVLARVASSSFTDLFNAKLCCRDFLGAADEDYILEHVSINRFPVIPWFTRDEVVAFLNRCKDNGNPEALYRQGLVEYFSYRRMESGLEYLKRAADKGHIEASYVYGIILLCTGGESTQQGLKLLNAVKSSKSNSLRIQECRVRTKAIIRTMWINNYLVRQTNTCCHEQPCIRMERTWDCNEDNDVLLCDACRWDQEVIAFCKMLRGIAA</sequence>
<evidence type="ECO:0000313" key="4">
    <source>
        <dbReference type="Proteomes" id="UP001642360"/>
    </source>
</evidence>
<evidence type="ECO:0000313" key="3">
    <source>
        <dbReference type="EMBL" id="CAK9137315.1"/>
    </source>
</evidence>
<dbReference type="Pfam" id="PF23310">
    <property type="entry name" value="TPR_27"/>
    <property type="match status" value="1"/>
</dbReference>
<name>A0ABC8QX36_9AQUA</name>
<feature type="region of interest" description="Disordered" evidence="1">
    <location>
        <begin position="1"/>
        <end position="29"/>
    </location>
</feature>
<comment type="caution">
    <text evidence="3">The sequence shown here is derived from an EMBL/GenBank/DDBJ whole genome shotgun (WGS) entry which is preliminary data.</text>
</comment>
<dbReference type="InterPro" id="IPR040338">
    <property type="entry name" value="At1g67623-like"/>
</dbReference>
<dbReference type="EMBL" id="CAUOFW020000814">
    <property type="protein sequence ID" value="CAK9137315.1"/>
    <property type="molecule type" value="Genomic_DNA"/>
</dbReference>
<evidence type="ECO:0000256" key="1">
    <source>
        <dbReference type="SAM" id="MobiDB-lite"/>
    </source>
</evidence>
<dbReference type="InterPro" id="IPR011990">
    <property type="entry name" value="TPR-like_helical_dom_sf"/>
</dbReference>
<dbReference type="PANTHER" id="PTHR33784:SF10">
    <property type="entry name" value="F-BOX PROTEIN"/>
    <property type="match status" value="1"/>
</dbReference>
<proteinExistence type="predicted"/>
<evidence type="ECO:0000259" key="2">
    <source>
        <dbReference type="Pfam" id="PF23310"/>
    </source>
</evidence>
<dbReference type="InterPro" id="IPR036047">
    <property type="entry name" value="F-box-like_dom_sf"/>
</dbReference>
<protein>
    <recommendedName>
        <fullName evidence="2">At2g35280-like TPR domain-containing protein</fullName>
    </recommendedName>
</protein>
<keyword evidence="4" id="KW-1185">Reference proteome</keyword>
<dbReference type="InterPro" id="IPR057136">
    <property type="entry name" value="At2g35280_TPR_dom"/>
</dbReference>
<dbReference type="SUPFAM" id="SSF81901">
    <property type="entry name" value="HCP-like"/>
    <property type="match status" value="1"/>
</dbReference>
<dbReference type="Gene3D" id="1.25.40.10">
    <property type="entry name" value="Tetratricopeptide repeat domain"/>
    <property type="match status" value="1"/>
</dbReference>
<reference evidence="3 4" key="1">
    <citation type="submission" date="2024-02" db="EMBL/GenBank/DDBJ databases">
        <authorList>
            <person name="Vignale AGUSTIN F."/>
            <person name="Sosa J E."/>
            <person name="Modenutti C."/>
        </authorList>
    </citation>
    <scope>NUCLEOTIDE SEQUENCE [LARGE SCALE GENOMIC DNA]</scope>
</reference>
<dbReference type="PANTHER" id="PTHR33784">
    <property type="entry name" value="OS05G0482100 PROTEIN"/>
    <property type="match status" value="1"/>
</dbReference>
<dbReference type="AlphaFoldDB" id="A0ABC8QX36"/>